<evidence type="ECO:0000313" key="3">
    <source>
        <dbReference type="EMBL" id="NIG61943.1"/>
    </source>
</evidence>
<proteinExistence type="predicted"/>
<accession>A0ABX0S9Y5</accession>
<evidence type="ECO:0000256" key="1">
    <source>
        <dbReference type="PROSITE-ProRule" id="PRU01172"/>
    </source>
</evidence>
<name>A0ABX0S9Y5_PONBL</name>
<dbReference type="Gene3D" id="2.60.120.200">
    <property type="match status" value="1"/>
</dbReference>
<sequence length="210" mass="24285">MWTDALSLKGKRLDVYGRADTYVSLTNTIPELSRFTVCIDLRFVGARSSDWMAFSCITKTTFLGREDIDLGLAGDHQQLIVYNLGKTFYIRYHLTPFQWHTICLIWDGVKGRLELFLSKERILVMIDQPQNLAPNGALVLGHFHKKGDDHVKGMVPRFTSSLYYFQLWDHILGNEEFMKCLSGNVVSWEEDVWFINKIIPTVDMRVRCGE</sequence>
<comment type="caution">
    <text evidence="1">Lacks conserved residue(s) required for the propagation of feature annotation.</text>
</comment>
<dbReference type="EMBL" id="PGGH01398014">
    <property type="protein sequence ID" value="NIG61943.1"/>
    <property type="molecule type" value="Genomic_DNA"/>
</dbReference>
<dbReference type="SUPFAM" id="SSF49899">
    <property type="entry name" value="Concanavalin A-like lectins/glucanases"/>
    <property type="match status" value="1"/>
</dbReference>
<comment type="caution">
    <text evidence="3">The sequence shown here is derived from an EMBL/GenBank/DDBJ whole genome shotgun (WGS) entry which is preliminary data.</text>
</comment>
<evidence type="ECO:0000259" key="2">
    <source>
        <dbReference type="PROSITE" id="PS51828"/>
    </source>
</evidence>
<keyword evidence="4" id="KW-1185">Reference proteome</keyword>
<dbReference type="Proteomes" id="UP001165941">
    <property type="component" value="Unassembled WGS sequence"/>
</dbReference>
<gene>
    <name evidence="3" type="ORF">BU61_11375</name>
</gene>
<dbReference type="PROSITE" id="PS51828">
    <property type="entry name" value="PTX_2"/>
    <property type="match status" value="1"/>
</dbReference>
<feature type="domain" description="Pentraxin (PTX)" evidence="2">
    <location>
        <begin position="9"/>
        <end position="208"/>
    </location>
</feature>
<protein>
    <submittedName>
        <fullName evidence="3">G protein-coupled</fullName>
    </submittedName>
</protein>
<organism evidence="3 4">
    <name type="scientific">Pontoporia blainvillei</name>
    <name type="common">Franciscana</name>
    <name type="synonym">Delphinus blainvillei</name>
    <dbReference type="NCBI Taxonomy" id="48723"/>
    <lineage>
        <taxon>Eukaryota</taxon>
        <taxon>Metazoa</taxon>
        <taxon>Chordata</taxon>
        <taxon>Craniata</taxon>
        <taxon>Vertebrata</taxon>
        <taxon>Euteleostomi</taxon>
        <taxon>Mammalia</taxon>
        <taxon>Eutheria</taxon>
        <taxon>Laurasiatheria</taxon>
        <taxon>Artiodactyla</taxon>
        <taxon>Whippomorpha</taxon>
        <taxon>Cetacea</taxon>
        <taxon>Odontoceti</taxon>
        <taxon>Pontoporiidae</taxon>
        <taxon>Pontoporia</taxon>
    </lineage>
</organism>
<reference evidence="3" key="1">
    <citation type="submission" date="2018-05" db="EMBL/GenBank/DDBJ databases">
        <authorList>
            <person name="Pedro S.L.S."/>
            <person name="Freitas R.C."/>
            <person name="Barreto A.S."/>
            <person name="Lima A.O.S."/>
        </authorList>
    </citation>
    <scope>NUCLEOTIDE SEQUENCE</scope>
    <source>
        <strain evidence="3">BP203</strain>
        <tissue evidence="3">Muscle</tissue>
    </source>
</reference>
<dbReference type="InterPro" id="IPR001759">
    <property type="entry name" value="PTX_dom"/>
</dbReference>
<dbReference type="InterPro" id="IPR013320">
    <property type="entry name" value="ConA-like_dom_sf"/>
</dbReference>
<evidence type="ECO:0000313" key="4">
    <source>
        <dbReference type="Proteomes" id="UP001165941"/>
    </source>
</evidence>